<keyword evidence="1" id="KW-0472">Membrane</keyword>
<protein>
    <recommendedName>
        <fullName evidence="5">YibE/F family protein</fullName>
    </recommendedName>
</protein>
<dbReference type="EMBL" id="MEXB01000009">
    <property type="protein sequence ID" value="OGC88358.1"/>
    <property type="molecule type" value="Genomic_DNA"/>
</dbReference>
<feature type="transmembrane region" description="Helical" evidence="1">
    <location>
        <begin position="235"/>
        <end position="255"/>
    </location>
</feature>
<dbReference type="Pfam" id="PF07907">
    <property type="entry name" value="YibE_F"/>
    <property type="match status" value="1"/>
</dbReference>
<keyword evidence="1" id="KW-1133">Transmembrane helix</keyword>
<feature type="transmembrane region" description="Helical" evidence="1">
    <location>
        <begin position="165"/>
        <end position="182"/>
    </location>
</feature>
<dbReference type="Proteomes" id="UP000176568">
    <property type="component" value="Unassembled WGS sequence"/>
</dbReference>
<feature type="transmembrane region" description="Helical" evidence="1">
    <location>
        <begin position="194"/>
        <end position="215"/>
    </location>
</feature>
<proteinExistence type="predicted"/>
<feature type="transmembrane region" description="Helical" evidence="1">
    <location>
        <begin position="116"/>
        <end position="134"/>
    </location>
</feature>
<sequence length="378" mass="40503">MKRILYIGLGTALLLGAVPFVTHAQELVPDTISVGKARVLEMTNQHDTVIPGTDTPATVQTLKIEVLEGPDKGQTPTFENNFTQLKEGDIFYVRHISNPLDATDHWTVSDAYRLDLLIWLGILFLMLLFVFGGVQGIRGLLSLAGSLILIFYILLPGILSGYSPILVSIGVASLIIIAGSYVTHGFTKTTSAAVIGMLITVSITGALAYTVVHMGHFSGYGSEESIYLNFNTQGGIDMLGLLFGGIMIGLLGVLYDIAISQAIAVEELFLAGTHMSRVDIYKRAIRIGREHIGALVNTLAIAYVGVALPLLLLLTQTYSGSASLSSVLNSELFATEIVRILVGSIGLILAVPITTFVAVWMLSKVSSITHTGSHGHRH</sequence>
<keyword evidence="1" id="KW-0812">Transmembrane</keyword>
<dbReference type="AlphaFoldDB" id="A0A1F4Y3B5"/>
<organism evidence="3 4">
    <name type="scientific">Candidatus Adlerbacteria bacterium RIFOXYC1_FULL_48_26</name>
    <dbReference type="NCBI Taxonomy" id="1797247"/>
    <lineage>
        <taxon>Bacteria</taxon>
        <taxon>Candidatus Adleribacteriota</taxon>
    </lineage>
</organism>
<dbReference type="STRING" id="1797247.A2419_00695"/>
<feature type="transmembrane region" description="Helical" evidence="1">
    <location>
        <begin position="141"/>
        <end position="159"/>
    </location>
</feature>
<evidence type="ECO:0008006" key="5">
    <source>
        <dbReference type="Google" id="ProtNLM"/>
    </source>
</evidence>
<dbReference type="PANTHER" id="PTHR41771:SF1">
    <property type="entry name" value="MEMBRANE PROTEIN"/>
    <property type="match status" value="1"/>
</dbReference>
<keyword evidence="2" id="KW-0732">Signal</keyword>
<dbReference type="PANTHER" id="PTHR41771">
    <property type="entry name" value="MEMBRANE PROTEIN-RELATED"/>
    <property type="match status" value="1"/>
</dbReference>
<feature type="transmembrane region" description="Helical" evidence="1">
    <location>
        <begin position="337"/>
        <end position="362"/>
    </location>
</feature>
<evidence type="ECO:0000256" key="2">
    <source>
        <dbReference type="SAM" id="SignalP"/>
    </source>
</evidence>
<accession>A0A1F4Y3B5</accession>
<feature type="signal peptide" evidence="2">
    <location>
        <begin position="1"/>
        <end position="24"/>
    </location>
</feature>
<comment type="caution">
    <text evidence="3">The sequence shown here is derived from an EMBL/GenBank/DDBJ whole genome shotgun (WGS) entry which is preliminary data.</text>
</comment>
<dbReference type="InterPro" id="IPR012507">
    <property type="entry name" value="YibE_F"/>
</dbReference>
<feature type="transmembrane region" description="Helical" evidence="1">
    <location>
        <begin position="292"/>
        <end position="317"/>
    </location>
</feature>
<gene>
    <name evidence="3" type="ORF">A2419_00695</name>
</gene>
<name>A0A1F4Y3B5_9BACT</name>
<reference evidence="3 4" key="1">
    <citation type="journal article" date="2016" name="Nat. Commun.">
        <title>Thousands of microbial genomes shed light on interconnected biogeochemical processes in an aquifer system.</title>
        <authorList>
            <person name="Anantharaman K."/>
            <person name="Brown C.T."/>
            <person name="Hug L.A."/>
            <person name="Sharon I."/>
            <person name="Castelle C.J."/>
            <person name="Probst A.J."/>
            <person name="Thomas B.C."/>
            <person name="Singh A."/>
            <person name="Wilkins M.J."/>
            <person name="Karaoz U."/>
            <person name="Brodie E.L."/>
            <person name="Williams K.H."/>
            <person name="Hubbard S.S."/>
            <person name="Banfield J.F."/>
        </authorList>
    </citation>
    <scope>NUCLEOTIDE SEQUENCE [LARGE SCALE GENOMIC DNA]</scope>
</reference>
<evidence type="ECO:0000313" key="4">
    <source>
        <dbReference type="Proteomes" id="UP000176568"/>
    </source>
</evidence>
<evidence type="ECO:0000313" key="3">
    <source>
        <dbReference type="EMBL" id="OGC88358.1"/>
    </source>
</evidence>
<evidence type="ECO:0000256" key="1">
    <source>
        <dbReference type="SAM" id="Phobius"/>
    </source>
</evidence>
<feature type="chain" id="PRO_5009515533" description="YibE/F family protein" evidence="2">
    <location>
        <begin position="25"/>
        <end position="378"/>
    </location>
</feature>